<reference evidence="8 9" key="1">
    <citation type="submission" date="2019-02" db="EMBL/GenBank/DDBJ databases">
        <title>Deep-cultivation of Planctomycetes and their phenomic and genomic characterization uncovers novel biology.</title>
        <authorList>
            <person name="Wiegand S."/>
            <person name="Jogler M."/>
            <person name="Boedeker C."/>
            <person name="Pinto D."/>
            <person name="Vollmers J."/>
            <person name="Rivas-Marin E."/>
            <person name="Kohn T."/>
            <person name="Peeters S.H."/>
            <person name="Heuer A."/>
            <person name="Rast P."/>
            <person name="Oberbeckmann S."/>
            <person name="Bunk B."/>
            <person name="Jeske O."/>
            <person name="Meyerdierks A."/>
            <person name="Storesund J.E."/>
            <person name="Kallscheuer N."/>
            <person name="Luecker S."/>
            <person name="Lage O.M."/>
            <person name="Pohl T."/>
            <person name="Merkel B.J."/>
            <person name="Hornburger P."/>
            <person name="Mueller R.-W."/>
            <person name="Bruemmer F."/>
            <person name="Labrenz M."/>
            <person name="Spormann A.M."/>
            <person name="Op den Camp H."/>
            <person name="Overmann J."/>
            <person name="Amann R."/>
            <person name="Jetten M.S.M."/>
            <person name="Mascher T."/>
            <person name="Medema M.H."/>
            <person name="Devos D.P."/>
            <person name="Kaster A.-K."/>
            <person name="Ovreas L."/>
            <person name="Rohde M."/>
            <person name="Galperin M.Y."/>
            <person name="Jogler C."/>
        </authorList>
    </citation>
    <scope>NUCLEOTIDE SEQUENCE [LARGE SCALE GENOMIC DNA]</scope>
    <source>
        <strain evidence="8 9">Pan181</strain>
    </source>
</reference>
<evidence type="ECO:0000256" key="3">
    <source>
        <dbReference type="ARBA" id="ARBA00022729"/>
    </source>
</evidence>
<evidence type="ECO:0000256" key="1">
    <source>
        <dbReference type="ARBA" id="ARBA00007951"/>
    </source>
</evidence>
<proteinExistence type="inferred from homology"/>
<evidence type="ECO:0000313" key="9">
    <source>
        <dbReference type="Proteomes" id="UP000315750"/>
    </source>
</evidence>
<comment type="similarity">
    <text evidence="1">Belongs to the glycosyl hydrolase 29 family.</text>
</comment>
<evidence type="ECO:0000313" key="8">
    <source>
        <dbReference type="EMBL" id="QDU56548.1"/>
    </source>
</evidence>
<dbReference type="SMART" id="SM00812">
    <property type="entry name" value="Alpha_L_fucos"/>
    <property type="match status" value="1"/>
</dbReference>
<dbReference type="EMBL" id="CP036278">
    <property type="protein sequence ID" value="QDU56548.1"/>
    <property type="molecule type" value="Genomic_DNA"/>
</dbReference>
<evidence type="ECO:0000259" key="7">
    <source>
        <dbReference type="Pfam" id="PF01120"/>
    </source>
</evidence>
<dbReference type="InterPro" id="IPR013780">
    <property type="entry name" value="Glyco_hydro_b"/>
</dbReference>
<dbReference type="Gene3D" id="2.60.40.1180">
    <property type="entry name" value="Golgi alpha-mannosidase II"/>
    <property type="match status" value="1"/>
</dbReference>
<keyword evidence="4" id="KW-0378">Hydrolase</keyword>
<feature type="chain" id="PRO_5021961249" description="alpha-L-fucosidase" evidence="6">
    <location>
        <begin position="48"/>
        <end position="579"/>
    </location>
</feature>
<keyword evidence="3 6" id="KW-0732">Signal</keyword>
<dbReference type="PANTHER" id="PTHR10030">
    <property type="entry name" value="ALPHA-L-FUCOSIDASE"/>
    <property type="match status" value="1"/>
</dbReference>
<dbReference type="GO" id="GO:0006004">
    <property type="term" value="P:fucose metabolic process"/>
    <property type="evidence" value="ECO:0007669"/>
    <property type="project" value="TreeGrafter"/>
</dbReference>
<accession>A0A518APA1</accession>
<dbReference type="InterPro" id="IPR017853">
    <property type="entry name" value="GH"/>
</dbReference>
<dbReference type="InterPro" id="IPR000933">
    <property type="entry name" value="Glyco_hydro_29"/>
</dbReference>
<gene>
    <name evidence="8" type="ORF">Pan181_27580</name>
</gene>
<dbReference type="AlphaFoldDB" id="A0A518APA1"/>
<feature type="domain" description="Glycoside hydrolase family 29 N-terminal" evidence="7">
    <location>
        <begin position="64"/>
        <end position="461"/>
    </location>
</feature>
<dbReference type="PANTHER" id="PTHR10030:SF37">
    <property type="entry name" value="ALPHA-L-FUCOSIDASE-RELATED"/>
    <property type="match status" value="1"/>
</dbReference>
<feature type="signal peptide" evidence="6">
    <location>
        <begin position="1"/>
        <end position="47"/>
    </location>
</feature>
<dbReference type="InterPro" id="IPR057739">
    <property type="entry name" value="Glyco_hydro_29_N"/>
</dbReference>
<dbReference type="GO" id="GO:0004560">
    <property type="term" value="F:alpha-L-fucosidase activity"/>
    <property type="evidence" value="ECO:0007669"/>
    <property type="project" value="InterPro"/>
</dbReference>
<dbReference type="Pfam" id="PF01120">
    <property type="entry name" value="Alpha_L_fucos"/>
    <property type="match status" value="1"/>
</dbReference>
<evidence type="ECO:0000256" key="5">
    <source>
        <dbReference type="ARBA" id="ARBA00023295"/>
    </source>
</evidence>
<dbReference type="Gene3D" id="3.20.20.80">
    <property type="entry name" value="Glycosidases"/>
    <property type="match status" value="1"/>
</dbReference>
<protein>
    <recommendedName>
        <fullName evidence="2">alpha-L-fucosidase</fullName>
        <ecNumber evidence="2">3.2.1.51</ecNumber>
    </recommendedName>
</protein>
<evidence type="ECO:0000256" key="2">
    <source>
        <dbReference type="ARBA" id="ARBA00012662"/>
    </source>
</evidence>
<name>A0A518APA1_9BACT</name>
<keyword evidence="5" id="KW-0326">Glycosidase</keyword>
<evidence type="ECO:0000256" key="6">
    <source>
        <dbReference type="SAM" id="SignalP"/>
    </source>
</evidence>
<dbReference type="Proteomes" id="UP000315750">
    <property type="component" value="Chromosome"/>
</dbReference>
<dbReference type="GO" id="GO:0005764">
    <property type="term" value="C:lysosome"/>
    <property type="evidence" value="ECO:0007669"/>
    <property type="project" value="TreeGrafter"/>
</dbReference>
<dbReference type="GO" id="GO:0016139">
    <property type="term" value="P:glycoside catabolic process"/>
    <property type="evidence" value="ECO:0007669"/>
    <property type="project" value="TreeGrafter"/>
</dbReference>
<dbReference type="KEGG" id="amuc:Pan181_27580"/>
<sequence precursor="true">MVGALYRLAGYLMLRCLAFQPIVSRFNLKCLVTSMVSSLVAISSAMAQVDVDSFPEAKLDFPIADGPFEPTWESIDEHHPGEVPWFREAKVGIWIHWGPQAAGESGDWYAKHMYLEDHSAAANHRERFGHPSEFGYKDVLNQWKAEKFDAERLMDCFHQAGFRYAVIMGVHHDNYDLWDSKYQPWNSTRIGPKRDILKEWVDAARSHQMRYGVTFHHEYTWWWWQPAFGADTNGPLAGVPYDGNLTAADGKGTWWDGLDPKDLYGIPLTGYPAYEPIHLIAHGRQGIFDHHQEYARQYATQWALRIMDVIDKYDPDFIYTDGNSTQPFSGKRSGSGWKCDAAQRVVAHYFNRTLERRGDIDTFAIVKFSRPQHGLASTSESRVSGGINSSRMWMGERAIGSWFYAPDFVYDSGSVIHSLLEYVSRDGNFALSVPLTPEGELTAEATTMLEEFGAWMKINGQGIYGSSAAFTFGEGSHQLPGGGLNQKTADYEFTTEDFRFTKGKDGALYVWCMTVPDDLECLKIRSLGTSRKGVSPPPKSVELLGSDAPVTWKATGDALEITCPMMKEFRTAVGFRVQY</sequence>
<dbReference type="EC" id="3.2.1.51" evidence="2"/>
<evidence type="ECO:0000256" key="4">
    <source>
        <dbReference type="ARBA" id="ARBA00022801"/>
    </source>
</evidence>
<keyword evidence="9" id="KW-1185">Reference proteome</keyword>
<organism evidence="8 9">
    <name type="scientific">Aeoliella mucimassa</name>
    <dbReference type="NCBI Taxonomy" id="2527972"/>
    <lineage>
        <taxon>Bacteria</taxon>
        <taxon>Pseudomonadati</taxon>
        <taxon>Planctomycetota</taxon>
        <taxon>Planctomycetia</taxon>
        <taxon>Pirellulales</taxon>
        <taxon>Lacipirellulaceae</taxon>
        <taxon>Aeoliella</taxon>
    </lineage>
</organism>
<dbReference type="SUPFAM" id="SSF51445">
    <property type="entry name" value="(Trans)glycosidases"/>
    <property type="match status" value="1"/>
</dbReference>